<dbReference type="SMART" id="SM00184">
    <property type="entry name" value="RING"/>
    <property type="match status" value="1"/>
</dbReference>
<name>A0A7S4A5R2_9STRA</name>
<dbReference type="EMBL" id="CAKKNE010000002">
    <property type="protein sequence ID" value="CAH0368003.1"/>
    <property type="molecule type" value="Genomic_DNA"/>
</dbReference>
<protein>
    <recommendedName>
        <fullName evidence="3">RING-type domain-containing protein</fullName>
    </recommendedName>
</protein>
<proteinExistence type="predicted"/>
<accession>A0A7S4A5R2</accession>
<organism evidence="4">
    <name type="scientific">Pelagomonas calceolata</name>
    <dbReference type="NCBI Taxonomy" id="35677"/>
    <lineage>
        <taxon>Eukaryota</taxon>
        <taxon>Sar</taxon>
        <taxon>Stramenopiles</taxon>
        <taxon>Ochrophyta</taxon>
        <taxon>Pelagophyceae</taxon>
        <taxon>Pelagomonadales</taxon>
        <taxon>Pelagomonadaceae</taxon>
        <taxon>Pelagomonas</taxon>
    </lineage>
</organism>
<dbReference type="AlphaFoldDB" id="A0A7S4A5R2"/>
<evidence type="ECO:0000256" key="1">
    <source>
        <dbReference type="PROSITE-ProRule" id="PRU00175"/>
    </source>
</evidence>
<dbReference type="EMBL" id="HBIW01023209">
    <property type="protein sequence ID" value="CAE0704576.1"/>
    <property type="molecule type" value="Transcribed_RNA"/>
</dbReference>
<evidence type="ECO:0000313" key="5">
    <source>
        <dbReference type="EMBL" id="CAH0368003.1"/>
    </source>
</evidence>
<dbReference type="SUPFAM" id="SSF57850">
    <property type="entry name" value="RING/U-box"/>
    <property type="match status" value="1"/>
</dbReference>
<feature type="region of interest" description="Disordered" evidence="2">
    <location>
        <begin position="124"/>
        <end position="149"/>
    </location>
</feature>
<dbReference type="InterPro" id="IPR013083">
    <property type="entry name" value="Znf_RING/FYVE/PHD"/>
</dbReference>
<keyword evidence="1" id="KW-0862">Zinc</keyword>
<evidence type="ECO:0000313" key="4">
    <source>
        <dbReference type="EMBL" id="CAE0704576.1"/>
    </source>
</evidence>
<evidence type="ECO:0000259" key="3">
    <source>
        <dbReference type="PROSITE" id="PS50089"/>
    </source>
</evidence>
<dbReference type="InterPro" id="IPR001841">
    <property type="entry name" value="Znf_RING"/>
</dbReference>
<dbReference type="Gene3D" id="3.30.40.10">
    <property type="entry name" value="Zinc/RING finger domain, C3HC4 (zinc finger)"/>
    <property type="match status" value="1"/>
</dbReference>
<reference evidence="5" key="2">
    <citation type="submission" date="2021-11" db="EMBL/GenBank/DDBJ databases">
        <authorList>
            <consortium name="Genoscope - CEA"/>
            <person name="William W."/>
        </authorList>
    </citation>
    <scope>NUCLEOTIDE SEQUENCE</scope>
</reference>
<gene>
    <name evidence="4" type="ORF">PCAL00307_LOCUS20024</name>
    <name evidence="5" type="ORF">PECAL_2P10500</name>
</gene>
<keyword evidence="6" id="KW-1185">Reference proteome</keyword>
<keyword evidence="1" id="KW-0863">Zinc-finger</keyword>
<dbReference type="CDD" id="cd16448">
    <property type="entry name" value="RING-H2"/>
    <property type="match status" value="1"/>
</dbReference>
<keyword evidence="1" id="KW-0479">Metal-binding</keyword>
<dbReference type="OrthoDB" id="432311at2759"/>
<dbReference type="PROSITE" id="PS50089">
    <property type="entry name" value="ZF_RING_2"/>
    <property type="match status" value="1"/>
</dbReference>
<evidence type="ECO:0000256" key="2">
    <source>
        <dbReference type="SAM" id="MobiDB-lite"/>
    </source>
</evidence>
<sequence length="422" mass="48378">MLGQGKLIERAIRVAAQETGMEGTEVEKVVEETTQLARQQKETFIRQMRLYYYKQILLEDITSAGVPDLERLIMRRAIYFLTEDLFMGISSKVRRAMSKGKAKLRKVCKEVFLSVDRNVEITHPKDDEEATVASRSTEEPEPPRDNRADEADFVPSVWRLVVDLVPMLDKNQDASRTLGRAQFLLSRPNYPGRIEQVQRCFDAMFVCDINFAEKFNRCVERQRDEFRQQATESQRYKPTDLGLPLRRRCDNCGVDNALAEWRYPYCNSCNVYWLSPNFRKMDRPNGCCPICLLPPKSAEFSYTLRCGHTLHWKCLEYAKSVRAECPGEKILSVCPVCRDPITDDLEKVVFVEDVWPEHMGLWPGAPDPHDVAFVAERAAKGAYLAAKAAVRYARKKVSDAIAMGVWEDIWRGREADTDSLGA</sequence>
<dbReference type="GO" id="GO:0008270">
    <property type="term" value="F:zinc ion binding"/>
    <property type="evidence" value="ECO:0007669"/>
    <property type="project" value="UniProtKB-KW"/>
</dbReference>
<dbReference type="Proteomes" id="UP000789595">
    <property type="component" value="Unassembled WGS sequence"/>
</dbReference>
<evidence type="ECO:0000313" key="6">
    <source>
        <dbReference type="Proteomes" id="UP000789595"/>
    </source>
</evidence>
<reference evidence="4" key="1">
    <citation type="submission" date="2021-01" db="EMBL/GenBank/DDBJ databases">
        <authorList>
            <person name="Corre E."/>
            <person name="Pelletier E."/>
            <person name="Niang G."/>
            <person name="Scheremetjew M."/>
            <person name="Finn R."/>
            <person name="Kale V."/>
            <person name="Holt S."/>
            <person name="Cochrane G."/>
            <person name="Meng A."/>
            <person name="Brown T."/>
            <person name="Cohen L."/>
        </authorList>
    </citation>
    <scope>NUCLEOTIDE SEQUENCE</scope>
    <source>
        <strain evidence="4">CCMP1756</strain>
    </source>
</reference>
<feature type="domain" description="RING-type" evidence="3">
    <location>
        <begin position="288"/>
        <end position="338"/>
    </location>
</feature>
<feature type="compositionally biased region" description="Basic and acidic residues" evidence="2">
    <location>
        <begin position="136"/>
        <end position="149"/>
    </location>
</feature>